<accession>A0A9X0UHS5</accession>
<reference evidence="1" key="1">
    <citation type="submission" date="2020-08" db="EMBL/GenBank/DDBJ databases">
        <title>Genome Sequencing and Pan-Genome Analysis of Migratory bird Vibrio Strains, Inner Mongolia.</title>
        <authorList>
            <person name="Zheng L."/>
        </authorList>
    </citation>
    <scope>NUCLEOTIDE SEQUENCE</scope>
    <source>
        <strain evidence="1">M13F</strain>
    </source>
</reference>
<dbReference type="RefSeq" id="WP_187025930.1">
    <property type="nucleotide sequence ID" value="NZ_JACRUP010000005.1"/>
</dbReference>
<proteinExistence type="predicted"/>
<evidence type="ECO:0000313" key="1">
    <source>
        <dbReference type="EMBL" id="MBC5851135.1"/>
    </source>
</evidence>
<dbReference type="Proteomes" id="UP000615796">
    <property type="component" value="Unassembled WGS sequence"/>
</dbReference>
<name>A0A9X0UHS5_VIBME</name>
<comment type="caution">
    <text evidence="1">The sequence shown here is derived from an EMBL/GenBank/DDBJ whole genome shotgun (WGS) entry which is preliminary data.</text>
</comment>
<dbReference type="EMBL" id="JACRUP010000005">
    <property type="protein sequence ID" value="MBC5851135.1"/>
    <property type="molecule type" value="Genomic_DNA"/>
</dbReference>
<gene>
    <name evidence="1" type="ORF">H8Q88_09160</name>
</gene>
<keyword evidence="2" id="KW-1185">Reference proteome</keyword>
<dbReference type="AlphaFoldDB" id="A0A9X0UHS5"/>
<sequence length="51" mass="6059">MNNQIQHFSEEQRDAISLDYALMLKHGTVEIPSDIQSDQEFLEWCKRENYG</sequence>
<evidence type="ECO:0000313" key="2">
    <source>
        <dbReference type="Proteomes" id="UP000615796"/>
    </source>
</evidence>
<protein>
    <submittedName>
        <fullName evidence="1">Uncharacterized protein</fullName>
    </submittedName>
</protein>
<organism evidence="1 2">
    <name type="scientific">Vibrio metschnikovii</name>
    <dbReference type="NCBI Taxonomy" id="28172"/>
    <lineage>
        <taxon>Bacteria</taxon>
        <taxon>Pseudomonadati</taxon>
        <taxon>Pseudomonadota</taxon>
        <taxon>Gammaproteobacteria</taxon>
        <taxon>Vibrionales</taxon>
        <taxon>Vibrionaceae</taxon>
        <taxon>Vibrio</taxon>
    </lineage>
</organism>